<evidence type="ECO:0000256" key="5">
    <source>
        <dbReference type="ARBA" id="ARBA00022679"/>
    </source>
</evidence>
<dbReference type="GO" id="GO:0005694">
    <property type="term" value="C:chromosome"/>
    <property type="evidence" value="ECO:0007669"/>
    <property type="project" value="UniProtKB-SubCell"/>
</dbReference>
<feature type="binding site" evidence="12">
    <location>
        <position position="117"/>
    </location>
    <ligand>
        <name>Zn(2+)</name>
        <dbReference type="ChEBI" id="CHEBI:29105"/>
        <label>1</label>
    </ligand>
</feature>
<keyword evidence="4 11" id="KW-0489">Methyltransferase</keyword>
<dbReference type="GO" id="GO:0005634">
    <property type="term" value="C:nucleus"/>
    <property type="evidence" value="ECO:0007669"/>
    <property type="project" value="UniProtKB-SubCell"/>
</dbReference>
<evidence type="ECO:0000256" key="6">
    <source>
        <dbReference type="ARBA" id="ARBA00022691"/>
    </source>
</evidence>
<feature type="binding site" evidence="12">
    <location>
        <position position="289"/>
    </location>
    <ligand>
        <name>Zn(2+)</name>
        <dbReference type="ChEBI" id="CHEBI:29105"/>
        <label>4</label>
    </ligand>
</feature>
<keyword evidence="7 11" id="KW-0479">Metal-binding</keyword>
<evidence type="ECO:0000313" key="16">
    <source>
        <dbReference type="Proteomes" id="UP000694395"/>
    </source>
</evidence>
<reference evidence="15" key="2">
    <citation type="submission" date="2025-08" db="UniProtKB">
        <authorList>
            <consortium name="Ensembl"/>
        </authorList>
    </citation>
    <scope>IDENTIFICATION</scope>
</reference>
<keyword evidence="5 11" id="KW-0808">Transferase</keyword>
<keyword evidence="9 11" id="KW-0156">Chromatin regulator</keyword>
<keyword evidence="10 11" id="KW-0539">Nucleus</keyword>
<dbReference type="InterPro" id="IPR046341">
    <property type="entry name" value="SET_dom_sf"/>
</dbReference>
<dbReference type="InterPro" id="IPR003616">
    <property type="entry name" value="Post-SET_dom"/>
</dbReference>
<evidence type="ECO:0000256" key="3">
    <source>
        <dbReference type="ARBA" id="ARBA00022454"/>
    </source>
</evidence>
<organism evidence="15 16">
    <name type="scientific">Oncorhynchus mykiss</name>
    <name type="common">Rainbow trout</name>
    <name type="synonym">Salmo gairdneri</name>
    <dbReference type="NCBI Taxonomy" id="8022"/>
    <lineage>
        <taxon>Eukaryota</taxon>
        <taxon>Metazoa</taxon>
        <taxon>Chordata</taxon>
        <taxon>Craniata</taxon>
        <taxon>Vertebrata</taxon>
        <taxon>Euteleostomi</taxon>
        <taxon>Actinopterygii</taxon>
        <taxon>Neopterygii</taxon>
        <taxon>Teleostei</taxon>
        <taxon>Protacanthopterygii</taxon>
        <taxon>Salmoniformes</taxon>
        <taxon>Salmonidae</taxon>
        <taxon>Salmoninae</taxon>
        <taxon>Oncorhynchus</taxon>
    </lineage>
</organism>
<evidence type="ECO:0000256" key="9">
    <source>
        <dbReference type="ARBA" id="ARBA00022853"/>
    </source>
</evidence>
<dbReference type="EC" id="2.1.1.355" evidence="11"/>
<dbReference type="SMART" id="SM00468">
    <property type="entry name" value="PreSET"/>
    <property type="match status" value="1"/>
</dbReference>
<keyword evidence="16" id="KW-1185">Reference proteome</keyword>
<dbReference type="GO" id="GO:0008270">
    <property type="term" value="F:zinc ion binding"/>
    <property type="evidence" value="ECO:0007669"/>
    <property type="project" value="UniProtKB-UniRule"/>
</dbReference>
<evidence type="ECO:0000256" key="8">
    <source>
        <dbReference type="ARBA" id="ARBA00022833"/>
    </source>
</evidence>
<feature type="region of interest" description="Disordered" evidence="13">
    <location>
        <begin position="234"/>
        <end position="281"/>
    </location>
</feature>
<feature type="binding site" evidence="12">
    <location>
        <position position="104"/>
    </location>
    <ligand>
        <name>Zn(2+)</name>
        <dbReference type="ChEBI" id="CHEBI:29105"/>
        <label>2</label>
    </ligand>
</feature>
<dbReference type="Gene3D" id="2.170.270.10">
    <property type="entry name" value="SET domain"/>
    <property type="match status" value="1"/>
</dbReference>
<keyword evidence="8 11" id="KW-0862">Zinc</keyword>
<reference evidence="15" key="1">
    <citation type="submission" date="2020-07" db="EMBL/GenBank/DDBJ databases">
        <title>A long reads based de novo assembly of the rainbow trout Arlee double haploid line genome.</title>
        <authorList>
            <person name="Gao G."/>
            <person name="Palti Y."/>
        </authorList>
    </citation>
    <scope>NUCLEOTIDE SEQUENCE [LARGE SCALE GENOMIC DNA]</scope>
</reference>
<dbReference type="GO" id="GO:0032259">
    <property type="term" value="P:methylation"/>
    <property type="evidence" value="ECO:0007669"/>
    <property type="project" value="UniProtKB-KW"/>
</dbReference>
<evidence type="ECO:0000256" key="2">
    <source>
        <dbReference type="ARBA" id="ARBA00004286"/>
    </source>
</evidence>
<comment type="catalytic activity">
    <reaction evidence="11">
        <text>L-lysyl(9)-[histone H3] + 3 S-adenosyl-L-methionine = N(6),N(6),N(6)-trimethyl-L-lysyl(9)-[histone H3] + 3 S-adenosyl-L-homocysteine + 3 H(+)</text>
        <dbReference type="Rhea" id="RHEA:60276"/>
        <dbReference type="Rhea" id="RHEA-COMP:15538"/>
        <dbReference type="Rhea" id="RHEA-COMP:15546"/>
        <dbReference type="ChEBI" id="CHEBI:15378"/>
        <dbReference type="ChEBI" id="CHEBI:29969"/>
        <dbReference type="ChEBI" id="CHEBI:57856"/>
        <dbReference type="ChEBI" id="CHEBI:59789"/>
        <dbReference type="ChEBI" id="CHEBI:61961"/>
        <dbReference type="EC" id="2.1.1.355"/>
    </reaction>
</comment>
<dbReference type="GeneTree" id="ENSGT00940000160063"/>
<dbReference type="PIRSF" id="PIRSF009343">
    <property type="entry name" value="SUV39_SET"/>
    <property type="match status" value="1"/>
</dbReference>
<dbReference type="PROSITE" id="PS50868">
    <property type="entry name" value="POST_SET"/>
    <property type="match status" value="1"/>
</dbReference>
<proteinExistence type="inferred from homology"/>
<name>A0A8C7PL54_ONCMY</name>
<dbReference type="PANTHER" id="PTHR46223:SF4">
    <property type="entry name" value="HISTONE-LYSINE N-METHYLTRANSFERASE-RELATED"/>
    <property type="match status" value="1"/>
</dbReference>
<evidence type="ECO:0000256" key="7">
    <source>
        <dbReference type="ARBA" id="ARBA00022723"/>
    </source>
</evidence>
<evidence type="ECO:0000256" key="12">
    <source>
        <dbReference type="PIRSR" id="PIRSR009343-2"/>
    </source>
</evidence>
<dbReference type="GO" id="GO:0140949">
    <property type="term" value="F:histone H3K9 trimethyltransferase activity"/>
    <property type="evidence" value="ECO:0007669"/>
    <property type="project" value="UniProtKB-EC"/>
</dbReference>
<feature type="binding site" evidence="12">
    <location>
        <position position="104"/>
    </location>
    <ligand>
        <name>Zn(2+)</name>
        <dbReference type="ChEBI" id="CHEBI:29105"/>
        <label>1</label>
    </ligand>
</feature>
<feature type="binding site" evidence="12">
    <location>
        <position position="296"/>
    </location>
    <ligand>
        <name>Zn(2+)</name>
        <dbReference type="ChEBI" id="CHEBI:29105"/>
        <label>4</label>
    </ligand>
</feature>
<evidence type="ECO:0000256" key="1">
    <source>
        <dbReference type="ARBA" id="ARBA00004123"/>
    </source>
</evidence>
<dbReference type="PANTHER" id="PTHR46223">
    <property type="entry name" value="HISTONE-LYSINE N-METHYLTRANSFERASE SUV39H"/>
    <property type="match status" value="1"/>
</dbReference>
<protein>
    <recommendedName>
        <fullName evidence="11">Histone-lysine N-methyltransferase</fullName>
        <ecNumber evidence="11">2.1.1.355</ecNumber>
    </recommendedName>
</protein>
<dbReference type="AlphaFoldDB" id="A0A8C7PL54"/>
<dbReference type="InterPro" id="IPR050973">
    <property type="entry name" value="H3K9_Histone-Lys_N-MTase"/>
</dbReference>
<evidence type="ECO:0000256" key="10">
    <source>
        <dbReference type="ARBA" id="ARBA00023242"/>
    </source>
</evidence>
<comment type="similarity">
    <text evidence="11">Belongs to the class V-like SAM-binding methyltransferase superfamily. Histone-lysine methyltransferase family. Suvar3-9 subfamily.</text>
</comment>
<accession>A0A8C7PL54</accession>
<dbReference type="InterPro" id="IPR007728">
    <property type="entry name" value="Pre-SET_dom"/>
</dbReference>
<evidence type="ECO:0000256" key="13">
    <source>
        <dbReference type="SAM" id="MobiDB-lite"/>
    </source>
</evidence>
<dbReference type="Pfam" id="PF05033">
    <property type="entry name" value="Pre-SET"/>
    <property type="match status" value="1"/>
</dbReference>
<feature type="binding site" evidence="12">
    <location>
        <position position="118"/>
    </location>
    <ligand>
        <name>Zn(2+)</name>
        <dbReference type="ChEBI" id="CHEBI:29105"/>
        <label>2</label>
    </ligand>
</feature>
<keyword evidence="6 11" id="KW-0949">S-adenosyl-L-methionine</keyword>
<evidence type="ECO:0000313" key="15">
    <source>
        <dbReference type="Ensembl" id="ENSOMYP00000024140.1"/>
    </source>
</evidence>
<dbReference type="Ensembl" id="ENSOMYT00000026429.2">
    <property type="protein sequence ID" value="ENSOMYP00000024140.1"/>
    <property type="gene ID" value="ENSOMYG00000011473.2"/>
</dbReference>
<evidence type="ECO:0000256" key="4">
    <source>
        <dbReference type="ARBA" id="ARBA00022603"/>
    </source>
</evidence>
<feature type="binding site" evidence="12">
    <location>
        <position position="106"/>
    </location>
    <ligand>
        <name>Zn(2+)</name>
        <dbReference type="ChEBI" id="CHEBI:29105"/>
        <label>1</label>
    </ligand>
</feature>
<feature type="domain" description="Post-SET" evidence="14">
    <location>
        <begin position="285"/>
        <end position="301"/>
    </location>
</feature>
<dbReference type="InterPro" id="IPR001214">
    <property type="entry name" value="SET_dom"/>
</dbReference>
<dbReference type="SUPFAM" id="SSF82199">
    <property type="entry name" value="SET domain"/>
    <property type="match status" value="1"/>
</dbReference>
<dbReference type="InterPro" id="IPR011381">
    <property type="entry name" value="H3-K9_MeTrfase_SUV39H1/2-like"/>
</dbReference>
<dbReference type="Pfam" id="PF00856">
    <property type="entry name" value="SET"/>
    <property type="match status" value="1"/>
</dbReference>
<feature type="binding site" evidence="12">
    <location>
        <position position="291"/>
    </location>
    <ligand>
        <name>Zn(2+)</name>
        <dbReference type="ChEBI" id="CHEBI:29105"/>
        <label>4</label>
    </ligand>
</feature>
<evidence type="ECO:0000256" key="11">
    <source>
        <dbReference type="PIRNR" id="PIRNR009343"/>
    </source>
</evidence>
<keyword evidence="3" id="KW-0158">Chromosome</keyword>
<dbReference type="Proteomes" id="UP000694395">
    <property type="component" value="Chromosome 16"/>
</dbReference>
<reference evidence="15" key="3">
    <citation type="submission" date="2025-09" db="UniProtKB">
        <authorList>
            <consortium name="Ensembl"/>
        </authorList>
    </citation>
    <scope>IDENTIFICATION</scope>
</reference>
<sequence>FVIGREFYLVKWKVYPDHMNTWKKTVVPDRFEPELSSYPEHRARHRQTLQRWEAQINSVGGLTKRILVLNRVDLEGPPKNFTYINGYKIFSPKWVEGISVAVGCECTSCLENPVGGCCPGVSGHGFSYDEYGQVKVKPGEVVQKGIQHTLCIFKTDNGRGWGVRTSEHIKRHSFIMEYVGEIITTEEAERRGQVYDRQGATYLFDLDYVEDEYTVDAARYGNLSHINEYTHMSGSPKKANMSVSPKKAHMSVSPKKAHMSVSPKKAHMSVSPKKAHMSVSPKKRVRMECKCEKDNCKGYLF</sequence>
<feature type="binding site" evidence="12">
    <location>
        <position position="109"/>
    </location>
    <ligand>
        <name>Zn(2+)</name>
        <dbReference type="ChEBI" id="CHEBI:29105"/>
        <label>1</label>
    </ligand>
</feature>
<feature type="binding site" evidence="12">
    <location>
        <position position="109"/>
    </location>
    <ligand>
        <name>Zn(2+)</name>
        <dbReference type="ChEBI" id="CHEBI:29105"/>
        <label>3</label>
    </ligand>
</feature>
<evidence type="ECO:0000259" key="14">
    <source>
        <dbReference type="PROSITE" id="PS50868"/>
    </source>
</evidence>
<comment type="subcellular location">
    <subcellularLocation>
        <location evidence="2">Chromosome</location>
    </subcellularLocation>
    <subcellularLocation>
        <location evidence="1 11">Nucleus</location>
    </subcellularLocation>
</comment>